<evidence type="ECO:0000313" key="2">
    <source>
        <dbReference type="Proteomes" id="UP000250299"/>
    </source>
</evidence>
<dbReference type="OrthoDB" id="7028101at2"/>
<reference evidence="1 2" key="1">
    <citation type="submission" date="2018-05" db="EMBL/GenBank/DDBJ databases">
        <title>Whole genome sequence of Pseudomonas putida JBC17.</title>
        <authorList>
            <person name="Lee Y.H."/>
            <person name="David K."/>
        </authorList>
    </citation>
    <scope>NUCLEOTIDE SEQUENCE [LARGE SCALE GENOMIC DNA]</scope>
    <source>
        <strain evidence="1 2">JBC17</strain>
    </source>
</reference>
<gene>
    <name evidence="1" type="ORF">DKY63_20765</name>
</gene>
<evidence type="ECO:0000313" key="1">
    <source>
        <dbReference type="EMBL" id="AWY42202.1"/>
    </source>
</evidence>
<organism evidence="1 2">
    <name type="scientific">Pseudomonas putida</name>
    <name type="common">Arthrobacter siderocapsulatus</name>
    <dbReference type="NCBI Taxonomy" id="303"/>
    <lineage>
        <taxon>Bacteria</taxon>
        <taxon>Pseudomonadati</taxon>
        <taxon>Pseudomonadota</taxon>
        <taxon>Gammaproteobacteria</taxon>
        <taxon>Pseudomonadales</taxon>
        <taxon>Pseudomonadaceae</taxon>
        <taxon>Pseudomonas</taxon>
    </lineage>
</organism>
<protein>
    <submittedName>
        <fullName evidence="1">Uncharacterized protein</fullName>
    </submittedName>
</protein>
<dbReference type="Proteomes" id="UP000250299">
    <property type="component" value="Chromosome"/>
</dbReference>
<proteinExistence type="predicted"/>
<name>A0A2Z4RM37_PSEPU</name>
<sequence length="79" mass="8648">MEANDNTGHLMPCGVCDSIASRLAPTGEAIPAIFRTRNSVFPKAESLSFAGHFRDHFARLRLIKPVASLRPSLLISDRV</sequence>
<dbReference type="EMBL" id="CP029693">
    <property type="protein sequence ID" value="AWY42202.1"/>
    <property type="molecule type" value="Genomic_DNA"/>
</dbReference>
<accession>A0A2Z4RM37</accession>
<dbReference type="AlphaFoldDB" id="A0A2Z4RM37"/>